<comment type="caution">
    <text evidence="4">The sequence shown here is derived from an EMBL/GenBank/DDBJ whole genome shotgun (WGS) entry which is preliminary data.</text>
</comment>
<dbReference type="RefSeq" id="WP_367957302.1">
    <property type="nucleotide sequence ID" value="NZ_JBDPGJ010000009.1"/>
</dbReference>
<gene>
    <name evidence="4" type="primary">xdhC</name>
    <name evidence="4" type="ORF">ABGN05_27780</name>
</gene>
<protein>
    <submittedName>
        <fullName evidence="4">Xanthine dehydrogenase accessory protein XdhC</fullName>
    </submittedName>
</protein>
<accession>A0ABV3SSM6</accession>
<feature type="domain" description="XdhC- CoxI" evidence="2">
    <location>
        <begin position="18"/>
        <end position="67"/>
    </location>
</feature>
<dbReference type="InterPro" id="IPR027051">
    <property type="entry name" value="XdhC_Rossmann_dom"/>
</dbReference>
<feature type="region of interest" description="Disordered" evidence="1">
    <location>
        <begin position="67"/>
        <end position="110"/>
    </location>
</feature>
<dbReference type="Gene3D" id="3.40.50.720">
    <property type="entry name" value="NAD(P)-binding Rossmann-like Domain"/>
    <property type="match status" value="1"/>
</dbReference>
<evidence type="ECO:0000313" key="5">
    <source>
        <dbReference type="Proteomes" id="UP001556692"/>
    </source>
</evidence>
<dbReference type="InterPro" id="IPR014308">
    <property type="entry name" value="Xanthine_DH_XdhC"/>
</dbReference>
<dbReference type="Proteomes" id="UP001556692">
    <property type="component" value="Unassembled WGS sequence"/>
</dbReference>
<dbReference type="PANTHER" id="PTHR30388:SF6">
    <property type="entry name" value="XANTHINE DEHYDROGENASE SUBUNIT A-RELATED"/>
    <property type="match status" value="1"/>
</dbReference>
<keyword evidence="5" id="KW-1185">Reference proteome</keyword>
<dbReference type="Pfam" id="PF13478">
    <property type="entry name" value="XdhC_C"/>
    <property type="match status" value="1"/>
</dbReference>
<dbReference type="NCBIfam" id="TIGR02964">
    <property type="entry name" value="xanthine_xdhC"/>
    <property type="match status" value="1"/>
</dbReference>
<reference evidence="4 5" key="1">
    <citation type="submission" date="2024-05" db="EMBL/GenBank/DDBJ databases">
        <authorList>
            <person name="Jiang F."/>
        </authorList>
    </citation>
    <scope>NUCLEOTIDE SEQUENCE [LARGE SCALE GENOMIC DNA]</scope>
    <source>
        <strain evidence="4 5">LZ166</strain>
    </source>
</reference>
<evidence type="ECO:0000313" key="4">
    <source>
        <dbReference type="EMBL" id="MEX0409446.1"/>
    </source>
</evidence>
<proteinExistence type="predicted"/>
<dbReference type="PANTHER" id="PTHR30388">
    <property type="entry name" value="ALDEHYDE OXIDOREDUCTASE MOLYBDENUM COFACTOR ASSEMBLY PROTEIN"/>
    <property type="match status" value="1"/>
</dbReference>
<dbReference type="InterPro" id="IPR036291">
    <property type="entry name" value="NAD(P)-bd_dom_sf"/>
</dbReference>
<dbReference type="Pfam" id="PF02625">
    <property type="entry name" value="XdhC_CoxI"/>
    <property type="match status" value="1"/>
</dbReference>
<feature type="domain" description="XdhC Rossmann" evidence="3">
    <location>
        <begin position="157"/>
        <end position="299"/>
    </location>
</feature>
<dbReference type="EMBL" id="JBDPGJ010000009">
    <property type="protein sequence ID" value="MEX0409446.1"/>
    <property type="molecule type" value="Genomic_DNA"/>
</dbReference>
<dbReference type="InterPro" id="IPR052698">
    <property type="entry name" value="MoCofactor_Util/Proc"/>
</dbReference>
<evidence type="ECO:0000259" key="3">
    <source>
        <dbReference type="Pfam" id="PF13478"/>
    </source>
</evidence>
<dbReference type="InterPro" id="IPR003777">
    <property type="entry name" value="XdhC_CoxI"/>
</dbReference>
<feature type="compositionally biased region" description="Basic and acidic residues" evidence="1">
    <location>
        <begin position="79"/>
        <end position="88"/>
    </location>
</feature>
<name>A0ABV3SSM6_9HYPH</name>
<organism evidence="4 5">
    <name type="scientific">Aquibium pacificus</name>
    <dbReference type="NCBI Taxonomy" id="3153579"/>
    <lineage>
        <taxon>Bacteria</taxon>
        <taxon>Pseudomonadati</taxon>
        <taxon>Pseudomonadota</taxon>
        <taxon>Alphaproteobacteria</taxon>
        <taxon>Hyphomicrobiales</taxon>
        <taxon>Phyllobacteriaceae</taxon>
        <taxon>Aquibium</taxon>
    </lineage>
</organism>
<sequence length="311" mass="32476">MTSRTRSLKIFLDANPLVARVEVTEAKGSTPREAGTWMLVASSAIFGTIGGGQLEFMAIDKAREVLALESPPSPPRPPGEGEGRREEAGPLIRSFGAPSSRERGEGGGGALLDIPLGPEIGQCCGGRVGLTISVVDDQVRSALITETEAADTRLPAVYVFGGGHVGHALAQALALLPVRATVVETRAEAIEDFPSDVATRLTAVPEELVREAPGGSAFIVLTHDHSLDFLIVAEALRRTDAAYVGMIGSATKKATFRSWYLKTAGGGEEDFSRLVCPIGGDAVRDKRPAVIAALAAAEILAALAAAEVWNS</sequence>
<dbReference type="SUPFAM" id="SSF51735">
    <property type="entry name" value="NAD(P)-binding Rossmann-fold domains"/>
    <property type="match status" value="1"/>
</dbReference>
<evidence type="ECO:0000259" key="2">
    <source>
        <dbReference type="Pfam" id="PF02625"/>
    </source>
</evidence>
<evidence type="ECO:0000256" key="1">
    <source>
        <dbReference type="SAM" id="MobiDB-lite"/>
    </source>
</evidence>